<dbReference type="RefSeq" id="WP_038015145.1">
    <property type="nucleotide sequence ID" value="NZ_FNBW01000018.1"/>
</dbReference>
<gene>
    <name evidence="1" type="ORF">SAMN05660686_04550</name>
</gene>
<accession>A0A8G2BNR0</accession>
<keyword evidence="2" id="KW-1185">Reference proteome</keyword>
<proteinExistence type="predicted"/>
<dbReference type="Proteomes" id="UP000198615">
    <property type="component" value="Unassembled WGS sequence"/>
</dbReference>
<comment type="caution">
    <text evidence="1">The sequence shown here is derived from an EMBL/GenBank/DDBJ whole genome shotgun (WGS) entry which is preliminary data.</text>
</comment>
<evidence type="ECO:0000313" key="1">
    <source>
        <dbReference type="EMBL" id="SDG47551.1"/>
    </source>
</evidence>
<sequence>MPVLTGYIASRPIADSRVPQHIQNLVIREYCRQRGLGFNLSATEYAIPHCYLMLEKLVSDLPAFDGIVAYSMFMLPSHSDRRRQLYDRILGTGCSLHAACEDLVLASPEDARRWENILTVQAALQPGSLQSG</sequence>
<reference evidence="1 2" key="1">
    <citation type="submission" date="2016-10" db="EMBL/GenBank/DDBJ databases">
        <authorList>
            <person name="Varghese N."/>
            <person name="Submissions S."/>
        </authorList>
    </citation>
    <scope>NUCLEOTIDE SEQUENCE [LARGE SCALE GENOMIC DNA]</scope>
    <source>
        <strain evidence="1 2">DSM 18839</strain>
    </source>
</reference>
<protein>
    <submittedName>
        <fullName evidence="1">Sporadic carbohydrate cluster protein, LIC12192 family</fullName>
    </submittedName>
</protein>
<dbReference type="EMBL" id="FNBW01000018">
    <property type="protein sequence ID" value="SDG47551.1"/>
    <property type="molecule type" value="Genomic_DNA"/>
</dbReference>
<dbReference type="InterPro" id="IPR027610">
    <property type="entry name" value="SpoChClust_LIC12192"/>
</dbReference>
<dbReference type="NCBIfam" id="TIGR04323">
    <property type="entry name" value="SpoChoClust_1"/>
    <property type="match status" value="1"/>
</dbReference>
<dbReference type="AlphaFoldDB" id="A0A8G2BNR0"/>
<evidence type="ECO:0000313" key="2">
    <source>
        <dbReference type="Proteomes" id="UP000198615"/>
    </source>
</evidence>
<name>A0A8G2BNR0_9PROT</name>
<organism evidence="1 2">
    <name type="scientific">Thalassobaculum litoreum DSM 18839</name>
    <dbReference type="NCBI Taxonomy" id="1123362"/>
    <lineage>
        <taxon>Bacteria</taxon>
        <taxon>Pseudomonadati</taxon>
        <taxon>Pseudomonadota</taxon>
        <taxon>Alphaproteobacteria</taxon>
        <taxon>Rhodospirillales</taxon>
        <taxon>Thalassobaculaceae</taxon>
        <taxon>Thalassobaculum</taxon>
    </lineage>
</organism>